<reference evidence="6" key="2">
    <citation type="submission" date="2025-09" db="UniProtKB">
        <authorList>
            <consortium name="Ensembl"/>
        </authorList>
    </citation>
    <scope>IDENTIFICATION</scope>
</reference>
<keyword evidence="3" id="KW-0472">Membrane</keyword>
<dbReference type="InterPro" id="IPR037055">
    <property type="entry name" value="MHC_I-like_Ag-recog_sf"/>
</dbReference>
<feature type="domain" description="Ig-like" evidence="5">
    <location>
        <begin position="181"/>
        <end position="275"/>
    </location>
</feature>
<dbReference type="InterPro" id="IPR013783">
    <property type="entry name" value="Ig-like_fold"/>
</dbReference>
<dbReference type="Gene3D" id="3.30.500.10">
    <property type="entry name" value="MHC class I-like antigen recognition-like"/>
    <property type="match status" value="1"/>
</dbReference>
<dbReference type="PRINTS" id="PR01638">
    <property type="entry name" value="MHCCLASSI"/>
</dbReference>
<dbReference type="PaxDb" id="30732-ENSOMEP00000013638"/>
<evidence type="ECO:0000256" key="3">
    <source>
        <dbReference type="SAM" id="Phobius"/>
    </source>
</evidence>
<dbReference type="GO" id="GO:0006955">
    <property type="term" value="P:immune response"/>
    <property type="evidence" value="ECO:0007669"/>
    <property type="project" value="TreeGrafter"/>
</dbReference>
<keyword evidence="1" id="KW-0325">Glycoprotein</keyword>
<dbReference type="GeneTree" id="ENSGT01120000271828"/>
<dbReference type="Gene3D" id="2.60.40.10">
    <property type="entry name" value="Immunoglobulins"/>
    <property type="match status" value="1"/>
</dbReference>
<keyword evidence="7" id="KW-1185">Reference proteome</keyword>
<evidence type="ECO:0000313" key="7">
    <source>
        <dbReference type="Proteomes" id="UP000261560"/>
    </source>
</evidence>
<dbReference type="InterPro" id="IPR036179">
    <property type="entry name" value="Ig-like_dom_sf"/>
</dbReference>
<dbReference type="FunFam" id="2.60.40.10:FF:000943">
    <property type="entry name" value="Classical MHC class I molecule, alpha-chain"/>
    <property type="match status" value="1"/>
</dbReference>
<keyword evidence="4" id="KW-0732">Signal</keyword>
<dbReference type="InterPro" id="IPR050208">
    <property type="entry name" value="MHC_class-I_related"/>
</dbReference>
<evidence type="ECO:0000256" key="4">
    <source>
        <dbReference type="SAM" id="SignalP"/>
    </source>
</evidence>
<feature type="transmembrane region" description="Helical" evidence="3">
    <location>
        <begin position="314"/>
        <end position="335"/>
    </location>
</feature>
<dbReference type="InterPro" id="IPR007110">
    <property type="entry name" value="Ig-like_dom"/>
</dbReference>
<dbReference type="Ensembl" id="ENSOMET00000021332.1">
    <property type="protein sequence ID" value="ENSOMEP00000013638.1"/>
    <property type="gene ID" value="ENSOMEG00000015094.1"/>
</dbReference>
<sequence>MKKLLILFFLCHTVSAVKHSLKFYLTGTSGTANFPEFVGTATIDDIEIGYCDSMKRRAEPKQDWIRNLTEKNPQQLKWYSQKCLGYQQLFKSYTEVFKKHLNQTEGFHILQRISGCEWNDESNEVEGFLRYGYDGEDFISLDLQSITWITPKTQAAEIKKLWDAEKARLVHMKNYYVSKCPKSLQEYLHYRMSFLQRTERTSVSLLQKTPSSPVSCHATGFYPDRAKLFWMKDGQEIHEGVEKGEILSNNDGTFQMSSELDVSLVKHEDWSRYDCVFQLYGVKEDIITTLDKAKIQTNWVSPSEYPIHHHAGKIAIGVTVGATIGVVLVFIGVYFRGRKRYDFLAVRDLSL</sequence>
<dbReference type="Pfam" id="PF07654">
    <property type="entry name" value="C1-set"/>
    <property type="match status" value="1"/>
</dbReference>
<dbReference type="GO" id="GO:0005615">
    <property type="term" value="C:extracellular space"/>
    <property type="evidence" value="ECO:0007669"/>
    <property type="project" value="TreeGrafter"/>
</dbReference>
<reference evidence="6" key="1">
    <citation type="submission" date="2025-08" db="UniProtKB">
        <authorList>
            <consortium name="Ensembl"/>
        </authorList>
    </citation>
    <scope>IDENTIFICATION</scope>
</reference>
<dbReference type="SUPFAM" id="SSF54452">
    <property type="entry name" value="MHC antigen-recognition domain"/>
    <property type="match status" value="1"/>
</dbReference>
<dbReference type="Proteomes" id="UP000261560">
    <property type="component" value="Unplaced"/>
</dbReference>
<feature type="chain" id="PRO_5017429409" evidence="4">
    <location>
        <begin position="17"/>
        <end position="351"/>
    </location>
</feature>
<evidence type="ECO:0000313" key="6">
    <source>
        <dbReference type="Ensembl" id="ENSOMEP00000013638.1"/>
    </source>
</evidence>
<organism evidence="6 7">
    <name type="scientific">Oryzias melastigma</name>
    <name type="common">Marine medaka</name>
    <dbReference type="NCBI Taxonomy" id="30732"/>
    <lineage>
        <taxon>Eukaryota</taxon>
        <taxon>Metazoa</taxon>
        <taxon>Chordata</taxon>
        <taxon>Craniata</taxon>
        <taxon>Vertebrata</taxon>
        <taxon>Euteleostomi</taxon>
        <taxon>Actinopterygii</taxon>
        <taxon>Neopterygii</taxon>
        <taxon>Teleostei</taxon>
        <taxon>Neoteleostei</taxon>
        <taxon>Acanthomorphata</taxon>
        <taxon>Ovalentaria</taxon>
        <taxon>Atherinomorphae</taxon>
        <taxon>Beloniformes</taxon>
        <taxon>Adrianichthyidae</taxon>
        <taxon>Oryziinae</taxon>
        <taxon>Oryzias</taxon>
    </lineage>
</organism>
<dbReference type="AlphaFoldDB" id="A0A3B3C8L1"/>
<keyword evidence="3" id="KW-0812">Transmembrane</keyword>
<dbReference type="PROSITE" id="PS50835">
    <property type="entry name" value="IG_LIKE"/>
    <property type="match status" value="1"/>
</dbReference>
<evidence type="ECO:0000256" key="2">
    <source>
        <dbReference type="RuleBase" id="RU004439"/>
    </source>
</evidence>
<dbReference type="SUPFAM" id="SSF48726">
    <property type="entry name" value="Immunoglobulin"/>
    <property type="match status" value="1"/>
</dbReference>
<dbReference type="InterPro" id="IPR011162">
    <property type="entry name" value="MHC_I/II-like_Ag-recog"/>
</dbReference>
<dbReference type="PANTHER" id="PTHR16675">
    <property type="entry name" value="MHC CLASS I-RELATED"/>
    <property type="match status" value="1"/>
</dbReference>
<feature type="signal peptide" evidence="4">
    <location>
        <begin position="1"/>
        <end position="16"/>
    </location>
</feature>
<protein>
    <submittedName>
        <fullName evidence="6">Major histocompatibility complex class I-related gene protein-like</fullName>
    </submittedName>
</protein>
<dbReference type="Pfam" id="PF00129">
    <property type="entry name" value="MHC_I"/>
    <property type="match status" value="1"/>
</dbReference>
<dbReference type="InterPro" id="IPR011161">
    <property type="entry name" value="MHC_I-like_Ag-recog"/>
</dbReference>
<dbReference type="SMART" id="SM00407">
    <property type="entry name" value="IGc1"/>
    <property type="match status" value="1"/>
</dbReference>
<evidence type="ECO:0000259" key="5">
    <source>
        <dbReference type="PROSITE" id="PS50835"/>
    </source>
</evidence>
<name>A0A3B3C8L1_ORYME</name>
<dbReference type="GO" id="GO:0009897">
    <property type="term" value="C:external side of plasma membrane"/>
    <property type="evidence" value="ECO:0007669"/>
    <property type="project" value="TreeGrafter"/>
</dbReference>
<dbReference type="InterPro" id="IPR003597">
    <property type="entry name" value="Ig_C1-set"/>
</dbReference>
<evidence type="ECO:0000256" key="1">
    <source>
        <dbReference type="ARBA" id="ARBA00023180"/>
    </source>
</evidence>
<dbReference type="InterPro" id="IPR001039">
    <property type="entry name" value="MHC_I_a_a1/a2"/>
</dbReference>
<keyword evidence="3" id="KW-1133">Transmembrane helix</keyword>
<accession>A0A3B3C8L1</accession>
<comment type="similarity">
    <text evidence="2">Belongs to the MHC class I family.</text>
</comment>
<dbReference type="PANTHER" id="PTHR16675:SF237">
    <property type="entry name" value="MHC CLASS I ANTIGEN TRANSCRIPT VARIANT 1-RELATED"/>
    <property type="match status" value="1"/>
</dbReference>
<proteinExistence type="inferred from homology"/>
<dbReference type="STRING" id="30732.ENSOMEP00000013638"/>